<evidence type="ECO:0000313" key="2">
    <source>
        <dbReference type="EMBL" id="KAA1078018.1"/>
    </source>
</evidence>
<name>A0A5B0MP67_PUCGR</name>
<dbReference type="Proteomes" id="UP000324748">
    <property type="component" value="Unassembled WGS sequence"/>
</dbReference>
<dbReference type="AlphaFoldDB" id="A0A5B0MP67"/>
<feature type="compositionally biased region" description="Polar residues" evidence="1">
    <location>
        <begin position="64"/>
        <end position="81"/>
    </location>
</feature>
<keyword evidence="3" id="KW-1185">Reference proteome</keyword>
<feature type="region of interest" description="Disordered" evidence="1">
    <location>
        <begin position="57"/>
        <end position="81"/>
    </location>
</feature>
<dbReference type="EMBL" id="VSWC01000144">
    <property type="protein sequence ID" value="KAA1078018.1"/>
    <property type="molecule type" value="Genomic_DNA"/>
</dbReference>
<gene>
    <name evidence="2" type="ORF">PGT21_026864</name>
</gene>
<comment type="caution">
    <text evidence="2">The sequence shown here is derived from an EMBL/GenBank/DDBJ whole genome shotgun (WGS) entry which is preliminary data.</text>
</comment>
<accession>A0A5B0MP67</accession>
<evidence type="ECO:0000313" key="3">
    <source>
        <dbReference type="Proteomes" id="UP000324748"/>
    </source>
</evidence>
<evidence type="ECO:0000256" key="1">
    <source>
        <dbReference type="SAM" id="MobiDB-lite"/>
    </source>
</evidence>
<sequence length="115" mass="13178">MKFNYYPYFFIYLFTMNYKALSTFPLEPSSLKFSSEATKSSTLAGHLDENICLLQNPAKETSEDSSNNTIDFPSYFSDQPHSNYPKDDETFKLLFDWELAAPVVDFTNQLATRGA</sequence>
<reference evidence="2 3" key="1">
    <citation type="submission" date="2019-05" db="EMBL/GenBank/DDBJ databases">
        <title>Emergence of the Ug99 lineage of the wheat stem rust pathogen through somatic hybridization.</title>
        <authorList>
            <person name="Li F."/>
            <person name="Upadhyaya N.M."/>
            <person name="Sperschneider J."/>
            <person name="Matny O."/>
            <person name="Nguyen-Phuc H."/>
            <person name="Mago R."/>
            <person name="Raley C."/>
            <person name="Miller M.E."/>
            <person name="Silverstein K.A.T."/>
            <person name="Henningsen E."/>
            <person name="Hirsch C.D."/>
            <person name="Visser B."/>
            <person name="Pretorius Z.A."/>
            <person name="Steffenson B.J."/>
            <person name="Schwessinger B."/>
            <person name="Dodds P.N."/>
            <person name="Figueroa M."/>
        </authorList>
    </citation>
    <scope>NUCLEOTIDE SEQUENCE [LARGE SCALE GENOMIC DNA]</scope>
    <source>
        <strain evidence="2">21-0</strain>
    </source>
</reference>
<proteinExistence type="predicted"/>
<protein>
    <submittedName>
        <fullName evidence="2">Uncharacterized protein</fullName>
    </submittedName>
</protein>
<organism evidence="2 3">
    <name type="scientific">Puccinia graminis f. sp. tritici</name>
    <dbReference type="NCBI Taxonomy" id="56615"/>
    <lineage>
        <taxon>Eukaryota</taxon>
        <taxon>Fungi</taxon>
        <taxon>Dikarya</taxon>
        <taxon>Basidiomycota</taxon>
        <taxon>Pucciniomycotina</taxon>
        <taxon>Pucciniomycetes</taxon>
        <taxon>Pucciniales</taxon>
        <taxon>Pucciniaceae</taxon>
        <taxon>Puccinia</taxon>
    </lineage>
</organism>